<accession>A0A194Q5Y7</accession>
<dbReference type="EMBL" id="KQ459582">
    <property type="protein sequence ID" value="KPI98820.1"/>
    <property type="molecule type" value="Genomic_DNA"/>
</dbReference>
<dbReference type="AlphaFoldDB" id="A0A194Q5Y7"/>
<organism evidence="1 2">
    <name type="scientific">Papilio xuthus</name>
    <name type="common">Asian swallowtail butterfly</name>
    <dbReference type="NCBI Taxonomy" id="66420"/>
    <lineage>
        <taxon>Eukaryota</taxon>
        <taxon>Metazoa</taxon>
        <taxon>Ecdysozoa</taxon>
        <taxon>Arthropoda</taxon>
        <taxon>Hexapoda</taxon>
        <taxon>Insecta</taxon>
        <taxon>Pterygota</taxon>
        <taxon>Neoptera</taxon>
        <taxon>Endopterygota</taxon>
        <taxon>Lepidoptera</taxon>
        <taxon>Glossata</taxon>
        <taxon>Ditrysia</taxon>
        <taxon>Papilionoidea</taxon>
        <taxon>Papilionidae</taxon>
        <taxon>Papilioninae</taxon>
        <taxon>Papilio</taxon>
    </lineage>
</organism>
<dbReference type="Proteomes" id="UP000053268">
    <property type="component" value="Unassembled WGS sequence"/>
</dbReference>
<proteinExistence type="predicted"/>
<dbReference type="Pfam" id="PF05742">
    <property type="entry name" value="TANGO2"/>
    <property type="match status" value="1"/>
</dbReference>
<dbReference type="STRING" id="66420.A0A194Q5Y7"/>
<dbReference type="PANTHER" id="PTHR17985:SF8">
    <property type="entry name" value="TRANSPORT AND GOLGI ORGANIZATION PROTEIN 2 HOMOLOG"/>
    <property type="match status" value="1"/>
</dbReference>
<reference evidence="1 2" key="1">
    <citation type="journal article" date="2015" name="Nat. Commun.">
        <title>Outbred genome sequencing and CRISPR/Cas9 gene editing in butterflies.</title>
        <authorList>
            <person name="Li X."/>
            <person name="Fan D."/>
            <person name="Zhang W."/>
            <person name="Liu G."/>
            <person name="Zhang L."/>
            <person name="Zhao L."/>
            <person name="Fang X."/>
            <person name="Chen L."/>
            <person name="Dong Y."/>
            <person name="Chen Y."/>
            <person name="Ding Y."/>
            <person name="Zhao R."/>
            <person name="Feng M."/>
            <person name="Zhu Y."/>
            <person name="Feng Y."/>
            <person name="Jiang X."/>
            <person name="Zhu D."/>
            <person name="Xiang H."/>
            <person name="Feng X."/>
            <person name="Li S."/>
            <person name="Wang J."/>
            <person name="Zhang G."/>
            <person name="Kronforst M.R."/>
            <person name="Wang W."/>
        </authorList>
    </citation>
    <scope>NUCLEOTIDE SEQUENCE [LARGE SCALE GENOMIC DNA]</scope>
    <source>
        <strain evidence="1">Ya'a_city_454_Px</strain>
        <tissue evidence="1">Whole body</tissue>
    </source>
</reference>
<sequence length="273" mass="31202">MCIVFLYVGSDDADNEYKLILISNRDEFYDRPAQNMGPWEEDVNIYGGRDLQTGCEGGTWLALSTCHKKVGLLLNLPGVHKDNAKSRGKIVENYVKSDLELNTYVDSMKEYFQECNEFVLVAVEFGNPVPIVQTYNNGNNELKQWHDQYLGFSNSLPDQPLTKVVAGKCKLQDACNKYKKINDKDQLIEELINVLKSEESNLPDPQLEQRRPLIFKELSSIFVRIPKARYGTRAHTIILLSKTGEMHIIELSMESPIDPLRPSWVRGDFKVNI</sequence>
<dbReference type="GO" id="GO:0007030">
    <property type="term" value="P:Golgi organization"/>
    <property type="evidence" value="ECO:0007669"/>
    <property type="project" value="TreeGrafter"/>
</dbReference>
<dbReference type="GO" id="GO:0009306">
    <property type="term" value="P:protein secretion"/>
    <property type="evidence" value="ECO:0007669"/>
    <property type="project" value="TreeGrafter"/>
</dbReference>
<gene>
    <name evidence="1" type="ORF">RR46_10138</name>
</gene>
<dbReference type="PANTHER" id="PTHR17985">
    <property type="entry name" value="SER/THR-RICH PROTEIN T10 IN DGCR REGION"/>
    <property type="match status" value="1"/>
</dbReference>
<protein>
    <submittedName>
        <fullName evidence="1">Uncharacterized protein C22orf25-like</fullName>
    </submittedName>
</protein>
<evidence type="ECO:0000313" key="1">
    <source>
        <dbReference type="EMBL" id="KPI98820.1"/>
    </source>
</evidence>
<name>A0A194Q5Y7_PAPXU</name>
<dbReference type="InterPro" id="IPR008551">
    <property type="entry name" value="TANGO2"/>
</dbReference>
<evidence type="ECO:0000313" key="2">
    <source>
        <dbReference type="Proteomes" id="UP000053268"/>
    </source>
</evidence>
<keyword evidence="2" id="KW-1185">Reference proteome</keyword>
<dbReference type="GO" id="GO:0005794">
    <property type="term" value="C:Golgi apparatus"/>
    <property type="evidence" value="ECO:0007669"/>
    <property type="project" value="TreeGrafter"/>
</dbReference>